<keyword evidence="2" id="KW-1185">Reference proteome</keyword>
<accession>A0A3N1D9J0</accession>
<name>A0A3N1D9J0_9ACTN</name>
<dbReference type="EMBL" id="RJKE01000001">
    <property type="protein sequence ID" value="ROO90161.1"/>
    <property type="molecule type" value="Genomic_DNA"/>
</dbReference>
<gene>
    <name evidence="1" type="ORF">EDD29_7878</name>
</gene>
<comment type="caution">
    <text evidence="1">The sequence shown here is derived from an EMBL/GenBank/DDBJ whole genome shotgun (WGS) entry which is preliminary data.</text>
</comment>
<dbReference type="RefSeq" id="WP_123669152.1">
    <property type="nucleotide sequence ID" value="NZ_RJKE01000001.1"/>
</dbReference>
<evidence type="ECO:0000313" key="2">
    <source>
        <dbReference type="Proteomes" id="UP000272400"/>
    </source>
</evidence>
<evidence type="ECO:0000313" key="1">
    <source>
        <dbReference type="EMBL" id="ROO90161.1"/>
    </source>
</evidence>
<organism evidence="1 2">
    <name type="scientific">Actinocorallia herbida</name>
    <dbReference type="NCBI Taxonomy" id="58109"/>
    <lineage>
        <taxon>Bacteria</taxon>
        <taxon>Bacillati</taxon>
        <taxon>Actinomycetota</taxon>
        <taxon>Actinomycetes</taxon>
        <taxon>Streptosporangiales</taxon>
        <taxon>Thermomonosporaceae</taxon>
        <taxon>Actinocorallia</taxon>
    </lineage>
</organism>
<reference evidence="1 2" key="1">
    <citation type="submission" date="2018-11" db="EMBL/GenBank/DDBJ databases">
        <title>Sequencing the genomes of 1000 actinobacteria strains.</title>
        <authorList>
            <person name="Klenk H.-P."/>
        </authorList>
    </citation>
    <scope>NUCLEOTIDE SEQUENCE [LARGE SCALE GENOMIC DNA]</scope>
    <source>
        <strain evidence="1 2">DSM 44254</strain>
    </source>
</reference>
<dbReference type="GO" id="GO:0003677">
    <property type="term" value="F:DNA binding"/>
    <property type="evidence" value="ECO:0007669"/>
    <property type="project" value="UniProtKB-KW"/>
</dbReference>
<dbReference type="AlphaFoldDB" id="A0A3N1D9J0"/>
<dbReference type="Pfam" id="PF06224">
    <property type="entry name" value="AlkZ-like"/>
    <property type="match status" value="1"/>
</dbReference>
<dbReference type="OrthoDB" id="5495411at2"/>
<protein>
    <submittedName>
        <fullName evidence="1">Winged helix DNA-binding protein</fullName>
    </submittedName>
</protein>
<proteinExistence type="predicted"/>
<dbReference type="InterPro" id="IPR009351">
    <property type="entry name" value="AlkZ-like"/>
</dbReference>
<sequence length="358" mass="38813">MDEEKLRAFWSARQGLDGGLAGAGPAEVLARTGWARSVGGFNPYLTIFSRSGTGRSGTDAAVADGRICEIRTARGRTYVLPEDDYGLGLRMAAPAARAEIDSCDDHGVAHPTLDRIIGLIQDAMTDEPIEASRLDLHGLLPEGDAGKVALSAALAVLEASGDIRRVPLAGRLDRKGHGYVRWSPPHVPESAEARTALAERYWRWIGVASLANFRWFSGLSEEAAHGAVAPLDLHPQVDGDLLIQDVDEYGDFTRPHSPSYAVVSALDGLHHLRHDLHGVLDTEHGDLRGLPAQAIFDRGRLIGFWDFDHGRGEIVYTTWTRPDDELEATIDRSGGFLREELGDLRGSTPDSVRPPALA</sequence>
<keyword evidence="1" id="KW-0238">DNA-binding</keyword>
<dbReference type="Proteomes" id="UP000272400">
    <property type="component" value="Unassembled WGS sequence"/>
</dbReference>